<evidence type="ECO:0000313" key="1">
    <source>
        <dbReference type="EMBL" id="RHZ95415.1"/>
    </source>
</evidence>
<dbReference type="AlphaFoldDB" id="A0AAX1UM76"/>
<gene>
    <name evidence="1" type="ORF">D1114_09465</name>
</gene>
<proteinExistence type="predicted"/>
<name>A0AAX1UM76_CERSP</name>
<dbReference type="Gene3D" id="3.40.1730.10">
    <property type="entry name" value="pa0076 domain"/>
    <property type="match status" value="1"/>
</dbReference>
<comment type="caution">
    <text evidence="1">The sequence shown here is derived from an EMBL/GenBank/DDBJ whole genome shotgun (WGS) entry which is preliminary data.</text>
</comment>
<sequence>MAGFFGKLPSTGDFVTRGLSPAFRAAWDGWITRHVAGRLGAGPEGGLRVRLRSGGRVAGGVVLPGRDRIGRSFPLSLLLVADGLPGPDGLDPWCEAARAAAAVHPEPDALWQALSDIPVPEGDAAAAAPLLLWTGKASAACDPRDPAEALGRLLGTG</sequence>
<organism evidence="1 2">
    <name type="scientific">Cereibacter sphaeroides</name>
    <name type="common">Rhodobacter sphaeroides</name>
    <dbReference type="NCBI Taxonomy" id="1063"/>
    <lineage>
        <taxon>Bacteria</taxon>
        <taxon>Pseudomonadati</taxon>
        <taxon>Pseudomonadota</taxon>
        <taxon>Alphaproteobacteria</taxon>
        <taxon>Rhodobacterales</taxon>
        <taxon>Paracoccaceae</taxon>
        <taxon>Cereibacter</taxon>
    </lineage>
</organism>
<dbReference type="Proteomes" id="UP000266305">
    <property type="component" value="Unassembled WGS sequence"/>
</dbReference>
<dbReference type="EMBL" id="QWGP01000008">
    <property type="protein sequence ID" value="RHZ95415.1"/>
    <property type="molecule type" value="Genomic_DNA"/>
</dbReference>
<accession>A0AAX1UM76</accession>
<dbReference type="GeneID" id="3721904"/>
<protein>
    <submittedName>
        <fullName evidence="1">DUF2094 domain-containing protein</fullName>
    </submittedName>
</protein>
<reference evidence="1 2" key="1">
    <citation type="submission" date="2018-08" db="EMBL/GenBank/DDBJ databases">
        <title>Draft genome sequence of Rhodobacter sphaeroides FY.</title>
        <authorList>
            <person name="Rayyan A."/>
            <person name="Meyer T.E."/>
            <person name="Kyndt J.A."/>
        </authorList>
    </citation>
    <scope>NUCLEOTIDE SEQUENCE [LARGE SCALE GENOMIC DNA]</scope>
    <source>
        <strain evidence="1 2">FY</strain>
    </source>
</reference>
<dbReference type="InterPro" id="IPR038225">
    <property type="entry name" value="TagF_sf"/>
</dbReference>
<evidence type="ECO:0000313" key="2">
    <source>
        <dbReference type="Proteomes" id="UP000266305"/>
    </source>
</evidence>
<dbReference type="InterPro" id="IPR017748">
    <property type="entry name" value="TagF"/>
</dbReference>
<dbReference type="Pfam" id="PF09867">
    <property type="entry name" value="TagF_N"/>
    <property type="match status" value="1"/>
</dbReference>
<dbReference type="RefSeq" id="WP_023004209.1">
    <property type="nucleotide sequence ID" value="NZ_BJXO01000005.1"/>
</dbReference>